<dbReference type="GO" id="GO:0048284">
    <property type="term" value="P:organelle fusion"/>
    <property type="evidence" value="ECO:0007669"/>
    <property type="project" value="TreeGrafter"/>
</dbReference>
<dbReference type="GO" id="GO:0007033">
    <property type="term" value="P:vacuole organization"/>
    <property type="evidence" value="ECO:0007669"/>
    <property type="project" value="TreeGrafter"/>
</dbReference>
<evidence type="ECO:0000256" key="4">
    <source>
        <dbReference type="ARBA" id="ARBA00022771"/>
    </source>
</evidence>
<dbReference type="GO" id="GO:0005768">
    <property type="term" value="C:endosome"/>
    <property type="evidence" value="ECO:0007669"/>
    <property type="project" value="TreeGrafter"/>
</dbReference>
<dbReference type="InterPro" id="IPR001841">
    <property type="entry name" value="Znf_RING"/>
</dbReference>
<feature type="region of interest" description="Disordered" evidence="11">
    <location>
        <begin position="783"/>
        <end position="809"/>
    </location>
</feature>
<dbReference type="Pfam" id="PF12451">
    <property type="entry name" value="VPS11_C"/>
    <property type="match status" value="1"/>
</dbReference>
<accession>A0A8I2YL32</accession>
<gene>
    <name evidence="13" type="ORF">JVT61DRAFT_6054</name>
</gene>
<dbReference type="PANTHER" id="PTHR23323:SF24">
    <property type="entry name" value="VACUOLAR PROTEIN SORTING-ASSOCIATED PROTEIN 11 HOMOLOG"/>
    <property type="match status" value="1"/>
</dbReference>
<evidence type="ECO:0000256" key="5">
    <source>
        <dbReference type="ARBA" id="ARBA00022833"/>
    </source>
</evidence>
<dbReference type="Pfam" id="PF23341">
    <property type="entry name" value="PEP5_VPS11_N"/>
    <property type="match status" value="1"/>
</dbReference>
<dbReference type="InterPro" id="IPR057307">
    <property type="entry name" value="PEP5_VPS11_N"/>
</dbReference>
<evidence type="ECO:0000256" key="1">
    <source>
        <dbReference type="ARBA" id="ARBA00007070"/>
    </source>
</evidence>
<dbReference type="GO" id="GO:0006886">
    <property type="term" value="P:intracellular protein transport"/>
    <property type="evidence" value="ECO:0007669"/>
    <property type="project" value="UniProtKB-UniRule"/>
</dbReference>
<dbReference type="InterPro" id="IPR000547">
    <property type="entry name" value="Clathrin_H-chain/VPS_repeat"/>
</dbReference>
<name>A0A8I2YL32_9AGAM</name>
<comment type="subcellular location">
    <subcellularLocation>
        <location evidence="8">Endomembrane system</location>
        <topology evidence="8">Peripheral membrane protein</topology>
        <orientation evidence="8">Cytoplasmic side</orientation>
    </subcellularLocation>
</comment>
<feature type="region of interest" description="Disordered" evidence="11">
    <location>
        <begin position="321"/>
        <end position="361"/>
    </location>
</feature>
<dbReference type="Proteomes" id="UP000683000">
    <property type="component" value="Unassembled WGS sequence"/>
</dbReference>
<feature type="repeat" description="CHCR" evidence="10">
    <location>
        <begin position="467"/>
        <end position="654"/>
    </location>
</feature>
<reference evidence="13" key="1">
    <citation type="submission" date="2021-03" db="EMBL/GenBank/DDBJ databases">
        <title>Evolutionary innovations through gain and loss of genes in the ectomycorrhizal Boletales.</title>
        <authorList>
            <person name="Wu G."/>
            <person name="Miyauchi S."/>
            <person name="Morin E."/>
            <person name="Yang Z.-L."/>
            <person name="Xu J."/>
            <person name="Martin F.M."/>
        </authorList>
    </citation>
    <scope>NUCLEOTIDE SEQUENCE</scope>
    <source>
        <strain evidence="13">BR01</strain>
    </source>
</reference>
<dbReference type="GO" id="GO:0030897">
    <property type="term" value="C:HOPS complex"/>
    <property type="evidence" value="ECO:0007669"/>
    <property type="project" value="TreeGrafter"/>
</dbReference>
<dbReference type="GO" id="GO:0008270">
    <property type="term" value="F:zinc ion binding"/>
    <property type="evidence" value="ECO:0007669"/>
    <property type="project" value="UniProtKB-KW"/>
</dbReference>
<dbReference type="GO" id="GO:0030674">
    <property type="term" value="F:protein-macromolecule adaptor activity"/>
    <property type="evidence" value="ECO:0007669"/>
    <property type="project" value="TreeGrafter"/>
</dbReference>
<comment type="caution">
    <text evidence="13">The sequence shown here is derived from an EMBL/GenBank/DDBJ whole genome shotgun (WGS) entry which is preliminary data.</text>
</comment>
<evidence type="ECO:0000256" key="9">
    <source>
        <dbReference type="PROSITE-ProRule" id="PRU00175"/>
    </source>
</evidence>
<organism evidence="13 14">
    <name type="scientific">Boletus reticuloceps</name>
    <dbReference type="NCBI Taxonomy" id="495285"/>
    <lineage>
        <taxon>Eukaryota</taxon>
        <taxon>Fungi</taxon>
        <taxon>Dikarya</taxon>
        <taxon>Basidiomycota</taxon>
        <taxon>Agaricomycotina</taxon>
        <taxon>Agaricomycetes</taxon>
        <taxon>Agaricomycetidae</taxon>
        <taxon>Boletales</taxon>
        <taxon>Boletineae</taxon>
        <taxon>Boletaceae</taxon>
        <taxon>Boletoideae</taxon>
        <taxon>Boletus</taxon>
    </lineage>
</organism>
<feature type="compositionally biased region" description="Low complexity" evidence="11">
    <location>
        <begin position="347"/>
        <end position="357"/>
    </location>
</feature>
<keyword evidence="4 9" id="KW-0863">Zinc-finger</keyword>
<evidence type="ECO:0000256" key="11">
    <source>
        <dbReference type="SAM" id="MobiDB-lite"/>
    </source>
</evidence>
<dbReference type="CDD" id="cd16688">
    <property type="entry name" value="RING-H2_Vps11"/>
    <property type="match status" value="1"/>
</dbReference>
<evidence type="ECO:0000256" key="7">
    <source>
        <dbReference type="ARBA" id="ARBA00023136"/>
    </source>
</evidence>
<dbReference type="InterPro" id="IPR024763">
    <property type="entry name" value="VPS11_C"/>
</dbReference>
<dbReference type="GO" id="GO:0006904">
    <property type="term" value="P:vesicle docking involved in exocytosis"/>
    <property type="evidence" value="ECO:0007669"/>
    <property type="project" value="TreeGrafter"/>
</dbReference>
<dbReference type="PIRSF" id="PIRSF007860">
    <property type="entry name" value="VPS11"/>
    <property type="match status" value="1"/>
</dbReference>
<dbReference type="AlphaFoldDB" id="A0A8I2YL32"/>
<dbReference type="PROSITE" id="PS50236">
    <property type="entry name" value="CHCR"/>
    <property type="match status" value="1"/>
</dbReference>
<evidence type="ECO:0000256" key="10">
    <source>
        <dbReference type="PROSITE-ProRule" id="PRU01006"/>
    </source>
</evidence>
<feature type="compositionally biased region" description="Low complexity" evidence="11">
    <location>
        <begin position="321"/>
        <end position="332"/>
    </location>
</feature>
<dbReference type="InterPro" id="IPR057308">
    <property type="entry name" value="CHCR_PEP5_VPS11"/>
</dbReference>
<dbReference type="EMBL" id="JAGFBS010000020">
    <property type="protein sequence ID" value="KAG6373901.1"/>
    <property type="molecule type" value="Genomic_DNA"/>
</dbReference>
<dbReference type="OrthoDB" id="26184at2759"/>
<dbReference type="InterPro" id="IPR016528">
    <property type="entry name" value="VPS11"/>
</dbReference>
<sequence length="1119" mass="121131">MATATAAALRQFTFFDIEPVKDVHDPASPPDLFKNAPEISTVIFSSHGMVVADIHGSVHLLNQAFVSVASWIAHVGGRVTHMVEERGILVSIGDEDNVRSSIMNIWDLGKTDKRTRCAGAPPHCQSAAGRETPPCVTTLALTSNLSFLSVGLADGTVLLYRHLDQSLSSTSSSAAIPKPRVIHEIATEPVTYLAFITAPASVSMDPLSSPAVVDSSIPGSAPRSNSPPTLSLVIVTTSSTYVYPILPKPSSPTAVLVDEIGAGLRCACVDWKSRWVVLGRDEAVVGIGCGGRLGVVSYEGPKSSLHTHLNYVVVVLPASTPTSTTLPSSATTKIPGPRQRKLTTDTSSLSNVLSPSSANGAPDPDAARVVLIDMENKMVAYVGIFERGVRDVVSAWGSVYVLSNDGMVTRLAEKPTGTKLALLYEKHLYSLALSFAHTQNLDTTDVHRHHGDYLYQKGDYEGAMKEYLQTIGGVRGSYVVRKFLTANLTPLLMLYLQELHANGLANAEHTTLLLNTYAKVGDVAKVDAFVRSEGRVVGTVAFDGKSVPGEGTSREPPFDLDTAIRVCRQAGFFEQAAYLAKRWGRHEDYLRVVVEDVGAGTGDAKAAEKADKGKIENGYKAAVSYLREVGGAGAESDLARYCRALLDNLPNETTQLLIDLCTISGPLPPSESHQAPAQGASAPSYLALLALSRAPAVPPTLTGGDGAGKKGEDKEGEEDVKAALADGPSTQSLAPQVRPTSAPEMQTPPRRPSPTLFFAHFVDHPGCFTTFLETVAQRRWGQTLDGASDSESSAVTAGGGEDEEAEKRDQSAVWNTLLELYLNEGTEGDQYTPSRCEHHKALRLLHSTHLPYDLTHALVLCSSHQYTPGLILLWERLGMYEDVLRFWMEEHNVGRTSSESSPSAQVISALRKYGPDNPHLYPLVLRFLTSMPALLTAHQADLESLLEHIESEKIMSPLSVVQVLSRNEVASVGLVKGWLMRRIKQGMEEIATDQQLISSYRSETRAKLKQVEDLEDTEHPKVFHVTRCSQCNGQLDLPSIHFMCNHSYHQRCLFENDTTCPLCTRQHGVIQEIRRNNERLADQHDLFLAEVKETGFRAVAGGFGRGWLSMGGSAGIPSG</sequence>
<dbReference type="GO" id="GO:0007032">
    <property type="term" value="P:endosome organization"/>
    <property type="evidence" value="ECO:0007669"/>
    <property type="project" value="TreeGrafter"/>
</dbReference>
<evidence type="ECO:0000256" key="6">
    <source>
        <dbReference type="ARBA" id="ARBA00022927"/>
    </source>
</evidence>
<dbReference type="Pfam" id="PF23356">
    <property type="entry name" value="TPR_PEP5_VPS11"/>
    <property type="match status" value="2"/>
</dbReference>
<evidence type="ECO:0000313" key="14">
    <source>
        <dbReference type="Proteomes" id="UP000683000"/>
    </source>
</evidence>
<protein>
    <recommendedName>
        <fullName evidence="12">RING-type domain-containing protein</fullName>
    </recommendedName>
</protein>
<comment type="similarity">
    <text evidence="1">Belongs to the VPS11 family.</text>
</comment>
<keyword evidence="5" id="KW-0862">Zinc</keyword>
<keyword evidence="14" id="KW-1185">Reference proteome</keyword>
<keyword evidence="2" id="KW-0813">Transport</keyword>
<feature type="region of interest" description="Disordered" evidence="11">
    <location>
        <begin position="697"/>
        <end position="756"/>
    </location>
</feature>
<evidence type="ECO:0000256" key="3">
    <source>
        <dbReference type="ARBA" id="ARBA00022723"/>
    </source>
</evidence>
<evidence type="ECO:0000259" key="12">
    <source>
        <dbReference type="PROSITE" id="PS50089"/>
    </source>
</evidence>
<dbReference type="PROSITE" id="PS50089">
    <property type="entry name" value="ZF_RING_2"/>
    <property type="match status" value="1"/>
</dbReference>
<evidence type="ECO:0000256" key="8">
    <source>
        <dbReference type="ARBA" id="ARBA00029433"/>
    </source>
</evidence>
<dbReference type="SUPFAM" id="SSF57850">
    <property type="entry name" value="RING/U-box"/>
    <property type="match status" value="1"/>
</dbReference>
<feature type="domain" description="RING-type" evidence="12">
    <location>
        <begin position="1028"/>
        <end position="1064"/>
    </location>
</feature>
<proteinExistence type="inferred from homology"/>
<keyword evidence="7" id="KW-0472">Membrane</keyword>
<dbReference type="PANTHER" id="PTHR23323">
    <property type="entry name" value="VACUOLAR PROTEIN SORTING-ASSOCIATED PROTEIN"/>
    <property type="match status" value="1"/>
</dbReference>
<evidence type="ECO:0000313" key="13">
    <source>
        <dbReference type="EMBL" id="KAG6373901.1"/>
    </source>
</evidence>
<keyword evidence="3" id="KW-0479">Metal-binding</keyword>
<keyword evidence="6" id="KW-0653">Protein transport</keyword>
<evidence type="ECO:0000256" key="2">
    <source>
        <dbReference type="ARBA" id="ARBA00022448"/>
    </source>
</evidence>
<dbReference type="Pfam" id="PF17122">
    <property type="entry name" value="zf-C3H2C3"/>
    <property type="match status" value="1"/>
</dbReference>